<evidence type="ECO:0000259" key="1">
    <source>
        <dbReference type="Pfam" id="PF24524"/>
    </source>
</evidence>
<sequence>MCTFSMNTVRSESARPPPSIPVQSPLPIQLIPSSISASVVAPDGKLAAIGALVRYSPNQAYFILQHLDEQLKKKAVTVSPASEDALLNLKIDHIQDELPETRFNRVYLQVFHNPSERLILEHLIDNLAESMLGVTNLELKKNITIDVFDSDFDAALRDSAGFIITDRLQFHQVTVASQELLAVLHAEPEVSP</sequence>
<accession>A0A914CRL2</accession>
<feature type="domain" description="DUF7596" evidence="1">
    <location>
        <begin position="19"/>
        <end position="164"/>
    </location>
</feature>
<keyword evidence="2" id="KW-1185">Reference proteome</keyword>
<organism evidence="2 3">
    <name type="scientific">Acrobeloides nanus</name>
    <dbReference type="NCBI Taxonomy" id="290746"/>
    <lineage>
        <taxon>Eukaryota</taxon>
        <taxon>Metazoa</taxon>
        <taxon>Ecdysozoa</taxon>
        <taxon>Nematoda</taxon>
        <taxon>Chromadorea</taxon>
        <taxon>Rhabditida</taxon>
        <taxon>Tylenchina</taxon>
        <taxon>Cephalobomorpha</taxon>
        <taxon>Cephaloboidea</taxon>
        <taxon>Cephalobidae</taxon>
        <taxon>Acrobeloides</taxon>
    </lineage>
</organism>
<reference evidence="3" key="1">
    <citation type="submission" date="2022-11" db="UniProtKB">
        <authorList>
            <consortium name="WormBaseParasite"/>
        </authorList>
    </citation>
    <scope>IDENTIFICATION</scope>
</reference>
<dbReference type="WBParaSite" id="ACRNAN_scaffold1306.g15320.t1">
    <property type="protein sequence ID" value="ACRNAN_scaffold1306.g15320.t1"/>
    <property type="gene ID" value="ACRNAN_scaffold1306.g15320"/>
</dbReference>
<name>A0A914CRL2_9BILA</name>
<evidence type="ECO:0000313" key="2">
    <source>
        <dbReference type="Proteomes" id="UP000887540"/>
    </source>
</evidence>
<dbReference type="Proteomes" id="UP000887540">
    <property type="component" value="Unplaced"/>
</dbReference>
<proteinExistence type="predicted"/>
<protein>
    <recommendedName>
        <fullName evidence="1">DUF7596 domain-containing protein</fullName>
    </recommendedName>
</protein>
<dbReference type="Pfam" id="PF24524">
    <property type="entry name" value="DUF7596"/>
    <property type="match status" value="1"/>
</dbReference>
<dbReference type="AlphaFoldDB" id="A0A914CRL2"/>
<evidence type="ECO:0000313" key="3">
    <source>
        <dbReference type="WBParaSite" id="ACRNAN_scaffold1306.g15320.t1"/>
    </source>
</evidence>
<dbReference type="InterPro" id="IPR056017">
    <property type="entry name" value="DUF7596"/>
</dbReference>